<protein>
    <submittedName>
        <fullName evidence="11">D-alanyl-D-alanine carboxypeptidase related protein</fullName>
    </submittedName>
</protein>
<dbReference type="GO" id="GO:0006508">
    <property type="term" value="P:proteolysis"/>
    <property type="evidence" value="ECO:0007669"/>
    <property type="project" value="InterPro"/>
</dbReference>
<dbReference type="GO" id="GO:0008360">
    <property type="term" value="P:regulation of cell shape"/>
    <property type="evidence" value="ECO:0007669"/>
    <property type="project" value="UniProtKB-KW"/>
</dbReference>
<keyword evidence="11" id="KW-0121">Carboxypeptidase</keyword>
<feature type="binding site" evidence="8">
    <location>
        <position position="254"/>
    </location>
    <ligand>
        <name>substrate</name>
    </ligand>
</feature>
<evidence type="ECO:0000313" key="11">
    <source>
        <dbReference type="EMBL" id="KKQ94816.1"/>
    </source>
</evidence>
<dbReference type="PANTHER" id="PTHR21581:SF6">
    <property type="entry name" value="TRAFFICKING PROTEIN PARTICLE COMPLEX SUBUNIT 12"/>
    <property type="match status" value="1"/>
</dbReference>
<dbReference type="InterPro" id="IPR012338">
    <property type="entry name" value="Beta-lactam/transpept-like"/>
</dbReference>
<dbReference type="STRING" id="1618345.UT18_C0007G0072"/>
<dbReference type="PRINTS" id="PR00725">
    <property type="entry name" value="DADACBPTASE1"/>
</dbReference>
<evidence type="ECO:0000256" key="8">
    <source>
        <dbReference type="PIRSR" id="PIRSR618044-2"/>
    </source>
</evidence>
<evidence type="ECO:0000256" key="7">
    <source>
        <dbReference type="PIRSR" id="PIRSR618044-1"/>
    </source>
</evidence>
<dbReference type="GO" id="GO:0071555">
    <property type="term" value="P:cell wall organization"/>
    <property type="evidence" value="ECO:0007669"/>
    <property type="project" value="UniProtKB-KW"/>
</dbReference>
<name>A0A0G0PZH0_UNCC2</name>
<feature type="active site" evidence="7">
    <location>
        <position position="149"/>
    </location>
</feature>
<evidence type="ECO:0000259" key="10">
    <source>
        <dbReference type="Pfam" id="PF00768"/>
    </source>
</evidence>
<keyword evidence="3" id="KW-0378">Hydrolase</keyword>
<keyword evidence="4" id="KW-0133">Cell shape</keyword>
<evidence type="ECO:0000256" key="5">
    <source>
        <dbReference type="ARBA" id="ARBA00022984"/>
    </source>
</evidence>
<dbReference type="SUPFAM" id="SSF56601">
    <property type="entry name" value="beta-lactamase/transpeptidase-like"/>
    <property type="match status" value="1"/>
</dbReference>
<organism evidence="11 12">
    <name type="scientific">candidate division CPR2 bacterium GW2011_GWC2_39_10</name>
    <dbReference type="NCBI Taxonomy" id="1618345"/>
    <lineage>
        <taxon>Bacteria</taxon>
        <taxon>Bacteria division CPR2</taxon>
    </lineage>
</organism>
<dbReference type="Pfam" id="PF00768">
    <property type="entry name" value="Peptidase_S11"/>
    <property type="match status" value="1"/>
</dbReference>
<dbReference type="EMBL" id="LBVV01000007">
    <property type="protein sequence ID" value="KKQ94816.1"/>
    <property type="molecule type" value="Genomic_DNA"/>
</dbReference>
<evidence type="ECO:0000256" key="6">
    <source>
        <dbReference type="ARBA" id="ARBA00023316"/>
    </source>
</evidence>
<feature type="active site" description="Acyl-ester intermediate" evidence="7">
    <location>
        <position position="94"/>
    </location>
</feature>
<evidence type="ECO:0000256" key="1">
    <source>
        <dbReference type="ARBA" id="ARBA00007164"/>
    </source>
</evidence>
<keyword evidence="11" id="KW-0645">Protease</keyword>
<comment type="similarity">
    <text evidence="1 9">Belongs to the peptidase S11 family.</text>
</comment>
<evidence type="ECO:0000313" key="12">
    <source>
        <dbReference type="Proteomes" id="UP000034207"/>
    </source>
</evidence>
<dbReference type="PANTHER" id="PTHR21581">
    <property type="entry name" value="D-ALANYL-D-ALANINE CARBOXYPEPTIDASE"/>
    <property type="match status" value="1"/>
</dbReference>
<keyword evidence="5" id="KW-0573">Peptidoglycan synthesis</keyword>
<evidence type="ECO:0000256" key="9">
    <source>
        <dbReference type="RuleBase" id="RU004016"/>
    </source>
</evidence>
<keyword evidence="2" id="KW-0732">Signal</keyword>
<dbReference type="AlphaFoldDB" id="A0A0G0PZH0"/>
<dbReference type="Gene3D" id="3.40.710.10">
    <property type="entry name" value="DD-peptidase/beta-lactamase superfamily"/>
    <property type="match status" value="1"/>
</dbReference>
<dbReference type="GO" id="GO:0009252">
    <property type="term" value="P:peptidoglycan biosynthetic process"/>
    <property type="evidence" value="ECO:0007669"/>
    <property type="project" value="UniProtKB-KW"/>
</dbReference>
<reference evidence="11 12" key="1">
    <citation type="journal article" date="2015" name="Nature">
        <title>rRNA introns, odd ribosomes, and small enigmatic genomes across a large radiation of phyla.</title>
        <authorList>
            <person name="Brown C.T."/>
            <person name="Hug L.A."/>
            <person name="Thomas B.C."/>
            <person name="Sharon I."/>
            <person name="Castelle C.J."/>
            <person name="Singh A."/>
            <person name="Wilkins M.J."/>
            <person name="Williams K.H."/>
            <person name="Banfield J.F."/>
        </authorList>
    </citation>
    <scope>NUCLEOTIDE SEQUENCE [LARGE SCALE GENOMIC DNA]</scope>
</reference>
<accession>A0A0G0PZH0</accession>
<comment type="caution">
    <text evidence="11">The sequence shown here is derived from an EMBL/GenBank/DDBJ whole genome shotgun (WGS) entry which is preliminary data.</text>
</comment>
<dbReference type="InterPro" id="IPR018044">
    <property type="entry name" value="Peptidase_S11"/>
</dbReference>
<gene>
    <name evidence="11" type="ORF">UT18_C0007G0072</name>
</gene>
<feature type="domain" description="Peptidase S11 D-alanyl-D-alanine carboxypeptidase A N-terminal" evidence="10">
    <location>
        <begin position="67"/>
        <end position="284"/>
    </location>
</feature>
<dbReference type="Proteomes" id="UP000034207">
    <property type="component" value="Unassembled WGS sequence"/>
</dbReference>
<dbReference type="InterPro" id="IPR001967">
    <property type="entry name" value="Peptidase_S11_N"/>
</dbReference>
<evidence type="ECO:0000256" key="3">
    <source>
        <dbReference type="ARBA" id="ARBA00022801"/>
    </source>
</evidence>
<feature type="active site" description="Proton acceptor" evidence="7">
    <location>
        <position position="97"/>
    </location>
</feature>
<sequence>MSNLLITLFIASDLLLPSTWAKNIQEKYVSLDSDTKTQKTIPTKGIQIELSNLPIKNSEQIFYTNLSDTIYAIDLNTNSVLLDKNSSSKVPMASLTKLMTAYLAFENLKLDDIAMVSQYSLASEESYMGLFPGEKISIRDLLYGLLVESAGDAAIILGREISGTDLKFVTKMNETAKKIGLLSTNFENPSGMDSKFHYSSARDLATITRILLNDSEFKNIVKTKEFDAKSTSGYIHHLANTNKLLDNDMIFGVKTGKTNLAGECLITLARLKNHDILIVVMGSKNRFLETNNIISWINNVYVW</sequence>
<dbReference type="PATRIC" id="fig|1618345.3.peg.441"/>
<dbReference type="GO" id="GO:0009002">
    <property type="term" value="F:serine-type D-Ala-D-Ala carboxypeptidase activity"/>
    <property type="evidence" value="ECO:0007669"/>
    <property type="project" value="InterPro"/>
</dbReference>
<evidence type="ECO:0000256" key="4">
    <source>
        <dbReference type="ARBA" id="ARBA00022960"/>
    </source>
</evidence>
<keyword evidence="6" id="KW-0961">Cell wall biogenesis/degradation</keyword>
<evidence type="ECO:0000256" key="2">
    <source>
        <dbReference type="ARBA" id="ARBA00022729"/>
    </source>
</evidence>
<proteinExistence type="inferred from homology"/>